<keyword evidence="2" id="KW-1003">Cell membrane</keyword>
<dbReference type="GO" id="GO:0005524">
    <property type="term" value="F:ATP binding"/>
    <property type="evidence" value="ECO:0007669"/>
    <property type="project" value="UniProtKB-KW"/>
</dbReference>
<name>A0A6J6DYE4_9ZZZZ</name>
<sequence length="344" mass="37432">MTVLLDIRNVSKAFDQLAALDNVSLQIHTNEFFAILGPSGSGKTTLLRALAGFESLDSGQIVLDGQDVADVPPNERPVNLMFQSYALFPHMSVFDNVAYGLRREKRPQTEIAQRVTSLLATVGLGDMATRRPHQLSGGQKQRVALARAIVKRPKILLLDEPLSALDRKVREDMQLELKRLQHEVGITFVVVTHDQEEAMSMADRIAVMDQGRVEQVATPVELYKNPGNPFVADFIGTSTLLRGHLSSGRLHLTNGVKVPCSLPAEEGAEIWLMLRPEDISQNTGGAITGTVISTNFYGPNCLVVAECGLEVPVKYLVGNSEVPRVGEATKISWAGDTGVVVRAS</sequence>
<evidence type="ECO:0000259" key="7">
    <source>
        <dbReference type="PROSITE" id="PS50893"/>
    </source>
</evidence>
<dbReference type="Pfam" id="PF00005">
    <property type="entry name" value="ABC_tran"/>
    <property type="match status" value="1"/>
</dbReference>
<dbReference type="GO" id="GO:0015417">
    <property type="term" value="F:ABC-type polyamine transporter activity"/>
    <property type="evidence" value="ECO:0007669"/>
    <property type="project" value="InterPro"/>
</dbReference>
<proteinExistence type="predicted"/>
<dbReference type="GO" id="GO:0016887">
    <property type="term" value="F:ATP hydrolysis activity"/>
    <property type="evidence" value="ECO:0007669"/>
    <property type="project" value="InterPro"/>
</dbReference>
<dbReference type="EMBL" id="CAEZTM010000017">
    <property type="protein sequence ID" value="CAB4567985.1"/>
    <property type="molecule type" value="Genomic_DNA"/>
</dbReference>
<accession>A0A6J6DYE4</accession>
<evidence type="ECO:0000313" key="8">
    <source>
        <dbReference type="EMBL" id="CAB4567985.1"/>
    </source>
</evidence>
<keyword evidence="6" id="KW-0472">Membrane</keyword>
<dbReference type="PROSITE" id="PS00211">
    <property type="entry name" value="ABC_TRANSPORTER_1"/>
    <property type="match status" value="1"/>
</dbReference>
<feature type="domain" description="ABC transporter" evidence="7">
    <location>
        <begin position="5"/>
        <end position="235"/>
    </location>
</feature>
<dbReference type="PANTHER" id="PTHR42781:SF4">
    <property type="entry name" value="SPERMIDINE_PUTRESCINE IMPORT ATP-BINDING PROTEIN POTA"/>
    <property type="match status" value="1"/>
</dbReference>
<keyword evidence="1" id="KW-0813">Transport</keyword>
<dbReference type="InterPro" id="IPR005893">
    <property type="entry name" value="PotA-like"/>
</dbReference>
<evidence type="ECO:0000256" key="1">
    <source>
        <dbReference type="ARBA" id="ARBA00022448"/>
    </source>
</evidence>
<dbReference type="SUPFAM" id="SSF50331">
    <property type="entry name" value="MOP-like"/>
    <property type="match status" value="1"/>
</dbReference>
<reference evidence="8" key="1">
    <citation type="submission" date="2020-05" db="EMBL/GenBank/DDBJ databases">
        <authorList>
            <person name="Chiriac C."/>
            <person name="Salcher M."/>
            <person name="Ghai R."/>
            <person name="Kavagutti S V."/>
        </authorList>
    </citation>
    <scope>NUCLEOTIDE SEQUENCE</scope>
</reference>
<evidence type="ECO:0000256" key="4">
    <source>
        <dbReference type="ARBA" id="ARBA00022840"/>
    </source>
</evidence>
<dbReference type="FunFam" id="3.40.50.300:FF:000133">
    <property type="entry name" value="Spermidine/putrescine import ATP-binding protein PotA"/>
    <property type="match status" value="1"/>
</dbReference>
<organism evidence="8">
    <name type="scientific">freshwater metagenome</name>
    <dbReference type="NCBI Taxonomy" id="449393"/>
    <lineage>
        <taxon>unclassified sequences</taxon>
        <taxon>metagenomes</taxon>
        <taxon>ecological metagenomes</taxon>
    </lineage>
</organism>
<dbReference type="Gene3D" id="3.40.50.300">
    <property type="entry name" value="P-loop containing nucleotide triphosphate hydrolases"/>
    <property type="match status" value="1"/>
</dbReference>
<dbReference type="SMART" id="SM00382">
    <property type="entry name" value="AAA"/>
    <property type="match status" value="1"/>
</dbReference>
<keyword evidence="4" id="KW-0067">ATP-binding</keyword>
<dbReference type="AlphaFoldDB" id="A0A6J6DYE4"/>
<dbReference type="Pfam" id="PF08402">
    <property type="entry name" value="TOBE_2"/>
    <property type="match status" value="1"/>
</dbReference>
<dbReference type="InterPro" id="IPR027417">
    <property type="entry name" value="P-loop_NTPase"/>
</dbReference>
<dbReference type="InterPro" id="IPR008995">
    <property type="entry name" value="Mo/tungstate-bd_C_term_dom"/>
</dbReference>
<dbReference type="SUPFAM" id="SSF52540">
    <property type="entry name" value="P-loop containing nucleoside triphosphate hydrolases"/>
    <property type="match status" value="1"/>
</dbReference>
<gene>
    <name evidence="8" type="ORF">UFOPK1684_00533</name>
</gene>
<evidence type="ECO:0000256" key="3">
    <source>
        <dbReference type="ARBA" id="ARBA00022741"/>
    </source>
</evidence>
<dbReference type="InterPro" id="IPR003439">
    <property type="entry name" value="ABC_transporter-like_ATP-bd"/>
</dbReference>
<keyword evidence="5" id="KW-1278">Translocase</keyword>
<dbReference type="InterPro" id="IPR050093">
    <property type="entry name" value="ABC_SmlMolc_Importer"/>
</dbReference>
<dbReference type="PROSITE" id="PS50893">
    <property type="entry name" value="ABC_TRANSPORTER_2"/>
    <property type="match status" value="1"/>
</dbReference>
<dbReference type="InterPro" id="IPR017871">
    <property type="entry name" value="ABC_transporter-like_CS"/>
</dbReference>
<evidence type="ECO:0000256" key="2">
    <source>
        <dbReference type="ARBA" id="ARBA00022475"/>
    </source>
</evidence>
<dbReference type="InterPro" id="IPR003593">
    <property type="entry name" value="AAA+_ATPase"/>
</dbReference>
<keyword evidence="3" id="KW-0547">Nucleotide-binding</keyword>
<evidence type="ECO:0000256" key="6">
    <source>
        <dbReference type="ARBA" id="ARBA00023136"/>
    </source>
</evidence>
<dbReference type="GO" id="GO:0043190">
    <property type="term" value="C:ATP-binding cassette (ABC) transporter complex"/>
    <property type="evidence" value="ECO:0007669"/>
    <property type="project" value="InterPro"/>
</dbReference>
<dbReference type="PANTHER" id="PTHR42781">
    <property type="entry name" value="SPERMIDINE/PUTRESCINE IMPORT ATP-BINDING PROTEIN POTA"/>
    <property type="match status" value="1"/>
</dbReference>
<dbReference type="InterPro" id="IPR013611">
    <property type="entry name" value="Transp-assoc_OB_typ2"/>
</dbReference>
<dbReference type="Gene3D" id="2.40.50.100">
    <property type="match status" value="1"/>
</dbReference>
<protein>
    <submittedName>
        <fullName evidence="8">Unannotated protein</fullName>
    </submittedName>
</protein>
<dbReference type="NCBIfam" id="TIGR01187">
    <property type="entry name" value="potA"/>
    <property type="match status" value="1"/>
</dbReference>
<evidence type="ECO:0000256" key="5">
    <source>
        <dbReference type="ARBA" id="ARBA00022967"/>
    </source>
</evidence>